<dbReference type="SUPFAM" id="SSF53335">
    <property type="entry name" value="S-adenosyl-L-methionine-dependent methyltransferases"/>
    <property type="match status" value="1"/>
</dbReference>
<dbReference type="InterPro" id="IPR036388">
    <property type="entry name" value="WH-like_DNA-bd_sf"/>
</dbReference>
<dbReference type="InterPro" id="IPR012967">
    <property type="entry name" value="COMT_dimerisation"/>
</dbReference>
<accession>A0A1G9SGD5</accession>
<evidence type="ECO:0000313" key="6">
    <source>
        <dbReference type="EMBL" id="SDM34400.1"/>
    </source>
</evidence>
<dbReference type="GO" id="GO:0046983">
    <property type="term" value="F:protein dimerization activity"/>
    <property type="evidence" value="ECO:0007669"/>
    <property type="project" value="InterPro"/>
</dbReference>
<dbReference type="Pfam" id="PF08100">
    <property type="entry name" value="Dimerisation"/>
    <property type="match status" value="1"/>
</dbReference>
<dbReference type="RefSeq" id="WP_043813371.1">
    <property type="nucleotide sequence ID" value="NZ_JOEF01000026.1"/>
</dbReference>
<dbReference type="EMBL" id="LT629701">
    <property type="protein sequence ID" value="SDM34400.1"/>
    <property type="molecule type" value="Genomic_DNA"/>
</dbReference>
<evidence type="ECO:0000256" key="3">
    <source>
        <dbReference type="ARBA" id="ARBA00022691"/>
    </source>
</evidence>
<keyword evidence="7" id="KW-1185">Reference proteome</keyword>
<dbReference type="InterPro" id="IPR001077">
    <property type="entry name" value="COMT_C"/>
</dbReference>
<dbReference type="Gene3D" id="1.10.10.10">
    <property type="entry name" value="Winged helix-like DNA-binding domain superfamily/Winged helix DNA-binding domain"/>
    <property type="match status" value="1"/>
</dbReference>
<dbReference type="PANTHER" id="PTHR43712">
    <property type="entry name" value="PUTATIVE (AFU_ORTHOLOGUE AFUA_4G14580)-RELATED"/>
    <property type="match status" value="1"/>
</dbReference>
<evidence type="ECO:0000256" key="1">
    <source>
        <dbReference type="ARBA" id="ARBA00022603"/>
    </source>
</evidence>
<proteinExistence type="predicted"/>
<dbReference type="Proteomes" id="UP000183376">
    <property type="component" value="Chromosome I"/>
</dbReference>
<dbReference type="PANTHER" id="PTHR43712:SF2">
    <property type="entry name" value="O-METHYLTRANSFERASE CICE"/>
    <property type="match status" value="1"/>
</dbReference>
<keyword evidence="2 6" id="KW-0808">Transferase</keyword>
<evidence type="ECO:0000259" key="5">
    <source>
        <dbReference type="Pfam" id="PF08100"/>
    </source>
</evidence>
<keyword evidence="3" id="KW-0949">S-adenosyl-L-methionine</keyword>
<keyword evidence="1 6" id="KW-0489">Methyltransferase</keyword>
<dbReference type="OrthoDB" id="3804952at2"/>
<sequence length="565" mass="60904">MTSIRIPVLAAADIARVTAAVALLGDNDTESVLAAAVPSLEEDDRAAVARHATFDHVALLIFPETFDGLPEELARHGVEVGAMTPSVVVRERLSSRYAVPTADLTVGILRAPVADRSGRQCALEIFAMVTPPELEHIAEDERRFGRENHIALAVRQPDAVLLRGLRETITAAMRPDGGGYNGYENSTVLYFRDRQHADPDFRRLELISSGRFPSLLATHQRESCSGTELLRLMTGAWATQAIAAAAELRLPDHLATNPDLPGLAAATGADQPSLARLVRYLTALGIVDTSGARHSLTDLGELLRSDTAESMRSLALMYGGPFYRSFAALTEAVRSGEESYAKVFGSHHFAHMAADPALAELFHQSMAASNAVFAGVTRGIDFSAARTVVDVAGGNGELLARILLANPALRGVLMDRPHALAAAESRLAEVADRVTLVPGDFTESVPNTGDVYLLSRVLHDWDDAQCRTILATCARNMPAHAELLVIERLLPESGDSGSLAIPWDIHMLCNTGGRERTESHYRALLADAGFELLDARPLPLDAHVMRARRLDNGAVGRVPEQRDTV</sequence>
<dbReference type="AlphaFoldDB" id="A0A1G9SGD5"/>
<reference evidence="6 7" key="1">
    <citation type="submission" date="2016-10" db="EMBL/GenBank/DDBJ databases">
        <authorList>
            <person name="de Groot N.N."/>
        </authorList>
    </citation>
    <scope>NUCLEOTIDE SEQUENCE [LARGE SCALE GENOMIC DNA]</scope>
    <source>
        <strain evidence="6 7">DSM 44149</strain>
    </source>
</reference>
<feature type="domain" description="O-methyltransferase C-terminal" evidence="4">
    <location>
        <begin position="326"/>
        <end position="531"/>
    </location>
</feature>
<gene>
    <name evidence="6" type="ORF">SAMN04489726_1147</name>
</gene>
<dbReference type="SUPFAM" id="SSF46785">
    <property type="entry name" value="Winged helix' DNA-binding domain"/>
    <property type="match status" value="1"/>
</dbReference>
<evidence type="ECO:0000259" key="4">
    <source>
        <dbReference type="Pfam" id="PF00891"/>
    </source>
</evidence>
<evidence type="ECO:0000313" key="7">
    <source>
        <dbReference type="Proteomes" id="UP000183376"/>
    </source>
</evidence>
<dbReference type="STRING" id="211114.SAMN04489726_1147"/>
<feature type="domain" description="O-methyltransferase dimerisation" evidence="5">
    <location>
        <begin position="231"/>
        <end position="303"/>
    </location>
</feature>
<dbReference type="InterPro" id="IPR016461">
    <property type="entry name" value="COMT-like"/>
</dbReference>
<name>A0A1G9SGD5_ALLAB</name>
<protein>
    <submittedName>
        <fullName evidence="6">O-methyltransferase</fullName>
    </submittedName>
</protein>
<dbReference type="Pfam" id="PF00891">
    <property type="entry name" value="Methyltransf_2"/>
    <property type="match status" value="1"/>
</dbReference>
<organism evidence="6 7">
    <name type="scientific">Allokutzneria albata</name>
    <name type="common">Kibdelosporangium albatum</name>
    <dbReference type="NCBI Taxonomy" id="211114"/>
    <lineage>
        <taxon>Bacteria</taxon>
        <taxon>Bacillati</taxon>
        <taxon>Actinomycetota</taxon>
        <taxon>Actinomycetes</taxon>
        <taxon>Pseudonocardiales</taxon>
        <taxon>Pseudonocardiaceae</taxon>
        <taxon>Allokutzneria</taxon>
    </lineage>
</organism>
<dbReference type="InterPro" id="IPR036390">
    <property type="entry name" value="WH_DNA-bd_sf"/>
</dbReference>
<dbReference type="InterPro" id="IPR029063">
    <property type="entry name" value="SAM-dependent_MTases_sf"/>
</dbReference>
<dbReference type="Gene3D" id="3.40.50.150">
    <property type="entry name" value="Vaccinia Virus protein VP39"/>
    <property type="match status" value="1"/>
</dbReference>
<dbReference type="Gene3D" id="1.10.287.1350">
    <property type="match status" value="1"/>
</dbReference>
<dbReference type="PROSITE" id="PS51683">
    <property type="entry name" value="SAM_OMT_II"/>
    <property type="match status" value="1"/>
</dbReference>
<dbReference type="GO" id="GO:0008171">
    <property type="term" value="F:O-methyltransferase activity"/>
    <property type="evidence" value="ECO:0007669"/>
    <property type="project" value="InterPro"/>
</dbReference>
<evidence type="ECO:0000256" key="2">
    <source>
        <dbReference type="ARBA" id="ARBA00022679"/>
    </source>
</evidence>
<dbReference type="GO" id="GO:0032259">
    <property type="term" value="P:methylation"/>
    <property type="evidence" value="ECO:0007669"/>
    <property type="project" value="UniProtKB-KW"/>
</dbReference>
<dbReference type="eggNOG" id="COG0500">
    <property type="taxonomic scope" value="Bacteria"/>
</dbReference>